<keyword evidence="2" id="KW-1185">Reference proteome</keyword>
<evidence type="ECO:0000313" key="2">
    <source>
        <dbReference type="Proteomes" id="UP000230423"/>
    </source>
</evidence>
<organism evidence="1 2">
    <name type="scientific">Teladorsagia circumcincta</name>
    <name type="common">Brown stomach worm</name>
    <name type="synonym">Ostertagia circumcincta</name>
    <dbReference type="NCBI Taxonomy" id="45464"/>
    <lineage>
        <taxon>Eukaryota</taxon>
        <taxon>Metazoa</taxon>
        <taxon>Ecdysozoa</taxon>
        <taxon>Nematoda</taxon>
        <taxon>Chromadorea</taxon>
        <taxon>Rhabditida</taxon>
        <taxon>Rhabditina</taxon>
        <taxon>Rhabditomorpha</taxon>
        <taxon>Strongyloidea</taxon>
        <taxon>Trichostrongylidae</taxon>
        <taxon>Teladorsagia</taxon>
    </lineage>
</organism>
<protein>
    <submittedName>
        <fullName evidence="1">Uncharacterized protein</fullName>
    </submittedName>
</protein>
<sequence>MTVITWVPAIKYSAGSKMICIILERYGLGREHICLVLRSRLGCVGECGQYRRVERKRDYKTSRPLLVTTR</sequence>
<reference evidence="1 2" key="1">
    <citation type="submission" date="2015-09" db="EMBL/GenBank/DDBJ databases">
        <title>Draft genome of the parasitic nematode Teladorsagia circumcincta isolate WARC Sus (inbred).</title>
        <authorList>
            <person name="Mitreva M."/>
        </authorList>
    </citation>
    <scope>NUCLEOTIDE SEQUENCE [LARGE SCALE GENOMIC DNA]</scope>
    <source>
        <strain evidence="1 2">S</strain>
    </source>
</reference>
<accession>A0A2G9UVE3</accession>
<dbReference type="EMBL" id="KZ345455">
    <property type="protein sequence ID" value="PIO73460.1"/>
    <property type="molecule type" value="Genomic_DNA"/>
</dbReference>
<dbReference type="Proteomes" id="UP000230423">
    <property type="component" value="Unassembled WGS sequence"/>
</dbReference>
<proteinExistence type="predicted"/>
<gene>
    <name evidence="1" type="ORF">TELCIR_04567</name>
</gene>
<name>A0A2G9UVE3_TELCI</name>
<evidence type="ECO:0000313" key="1">
    <source>
        <dbReference type="EMBL" id="PIO73460.1"/>
    </source>
</evidence>
<dbReference type="AlphaFoldDB" id="A0A2G9UVE3"/>